<dbReference type="Proteomes" id="UP000076632">
    <property type="component" value="Unassembled WGS sequence"/>
</dbReference>
<reference evidence="1 2" key="1">
    <citation type="journal article" date="2016" name="Fungal Biol.">
        <title>The genome of Xylona heveae provides a window into fungal endophytism.</title>
        <authorList>
            <person name="Gazis R."/>
            <person name="Kuo A."/>
            <person name="Riley R."/>
            <person name="LaButti K."/>
            <person name="Lipzen A."/>
            <person name="Lin J."/>
            <person name="Amirebrahimi M."/>
            <person name="Hesse C.N."/>
            <person name="Spatafora J.W."/>
            <person name="Henrissat B."/>
            <person name="Hainaut M."/>
            <person name="Grigoriev I.V."/>
            <person name="Hibbett D.S."/>
        </authorList>
    </citation>
    <scope>NUCLEOTIDE SEQUENCE [LARGE SCALE GENOMIC DNA]</scope>
    <source>
        <strain evidence="1 2">TC161</strain>
    </source>
</reference>
<evidence type="ECO:0000313" key="1">
    <source>
        <dbReference type="EMBL" id="KZF25738.1"/>
    </source>
</evidence>
<keyword evidence="2" id="KW-1185">Reference proteome</keyword>
<name>A0A165J502_XYLHT</name>
<dbReference type="EMBL" id="KV407455">
    <property type="protein sequence ID" value="KZF25738.1"/>
    <property type="molecule type" value="Genomic_DNA"/>
</dbReference>
<dbReference type="RefSeq" id="XP_018191293.1">
    <property type="nucleotide sequence ID" value="XM_018331976.1"/>
</dbReference>
<evidence type="ECO:0000313" key="2">
    <source>
        <dbReference type="Proteomes" id="UP000076632"/>
    </source>
</evidence>
<dbReference type="AlphaFoldDB" id="A0A165J502"/>
<sequence length="83" mass="9341">MGPTREEQVKKVWLDDDGKMMVAQSVRLSGNLKLPWVYLSFSDGTEGFRGSLRVNEVKRECTSDQYLEGEVKSPDIAQSVITC</sequence>
<dbReference type="GeneID" id="28897113"/>
<gene>
    <name evidence="1" type="ORF">L228DRAFT_244635</name>
</gene>
<dbReference type="InParanoid" id="A0A165J502"/>
<organism evidence="1 2">
    <name type="scientific">Xylona heveae (strain CBS 132557 / TC161)</name>
    <dbReference type="NCBI Taxonomy" id="1328760"/>
    <lineage>
        <taxon>Eukaryota</taxon>
        <taxon>Fungi</taxon>
        <taxon>Dikarya</taxon>
        <taxon>Ascomycota</taxon>
        <taxon>Pezizomycotina</taxon>
        <taxon>Xylonomycetes</taxon>
        <taxon>Xylonales</taxon>
        <taxon>Xylonaceae</taxon>
        <taxon>Xylona</taxon>
    </lineage>
</organism>
<accession>A0A165J502</accession>
<proteinExistence type="predicted"/>
<protein>
    <submittedName>
        <fullName evidence="1">Uncharacterized protein</fullName>
    </submittedName>
</protein>